<dbReference type="PANTHER" id="PTHR43245:SF51">
    <property type="entry name" value="SHORT CHAIN DEHYDROGENASE_REDUCTASE FAMILY 42E, MEMBER 2"/>
    <property type="match status" value="1"/>
</dbReference>
<dbReference type="Pfam" id="PF01073">
    <property type="entry name" value="3Beta_HSD"/>
    <property type="match status" value="2"/>
</dbReference>
<evidence type="ECO:0000256" key="1">
    <source>
        <dbReference type="ARBA" id="ARBA00009219"/>
    </source>
</evidence>
<reference evidence="5" key="2">
    <citation type="submission" date="2025-08" db="UniProtKB">
        <authorList>
            <consortium name="Ensembl"/>
        </authorList>
    </citation>
    <scope>IDENTIFICATION</scope>
</reference>
<dbReference type="PANTHER" id="PTHR43245">
    <property type="entry name" value="BIFUNCTIONAL POLYMYXIN RESISTANCE PROTEIN ARNA"/>
    <property type="match status" value="1"/>
</dbReference>
<dbReference type="GeneTree" id="ENSGT00940000158070"/>
<dbReference type="Proteomes" id="UP000694395">
    <property type="component" value="Chromosome 6"/>
</dbReference>
<dbReference type="InterPro" id="IPR050177">
    <property type="entry name" value="Lipid_A_modif_metabolic_enz"/>
</dbReference>
<dbReference type="Ensembl" id="ENSOMYT00000090995.2">
    <property type="protein sequence ID" value="ENSOMYP00000083546.2"/>
    <property type="gene ID" value="ENSOMYG00000038513.2"/>
</dbReference>
<feature type="domain" description="3-beta hydroxysteroid dehydrogenase/isomerase" evidence="4">
    <location>
        <begin position="91"/>
        <end position="219"/>
    </location>
</feature>
<keyword evidence="3" id="KW-0812">Transmembrane</keyword>
<comment type="similarity">
    <text evidence="1">Belongs to the 3-beta-HSD family.</text>
</comment>
<evidence type="ECO:0000256" key="3">
    <source>
        <dbReference type="SAM" id="Phobius"/>
    </source>
</evidence>
<reference evidence="5" key="1">
    <citation type="submission" date="2020-07" db="EMBL/GenBank/DDBJ databases">
        <title>A long reads based de novo assembly of the rainbow trout Arlee double haploid line genome.</title>
        <authorList>
            <person name="Gao G."/>
            <person name="Palti Y."/>
        </authorList>
    </citation>
    <scope>NUCLEOTIDE SEQUENCE [LARGE SCALE GENOMIC DNA]</scope>
</reference>
<evidence type="ECO:0000313" key="5">
    <source>
        <dbReference type="Ensembl" id="ENSOMYP00000083546.2"/>
    </source>
</evidence>
<feature type="transmembrane region" description="Helical" evidence="3">
    <location>
        <begin position="222"/>
        <end position="241"/>
    </location>
</feature>
<evidence type="ECO:0000256" key="2">
    <source>
        <dbReference type="ARBA" id="ARBA00023002"/>
    </source>
</evidence>
<name>A0A8C7TRR1_ONCMY</name>
<reference evidence="5" key="3">
    <citation type="submission" date="2025-09" db="UniProtKB">
        <authorList>
            <consortium name="Ensembl"/>
        </authorList>
    </citation>
    <scope>IDENTIFICATION</scope>
</reference>
<evidence type="ECO:0000259" key="4">
    <source>
        <dbReference type="Pfam" id="PF01073"/>
    </source>
</evidence>
<feature type="transmembrane region" description="Helical" evidence="3">
    <location>
        <begin position="27"/>
        <end position="46"/>
    </location>
</feature>
<keyword evidence="3" id="KW-0472">Membrane</keyword>
<dbReference type="GO" id="GO:0006694">
    <property type="term" value="P:steroid biosynthetic process"/>
    <property type="evidence" value="ECO:0007669"/>
    <property type="project" value="InterPro"/>
</dbReference>
<evidence type="ECO:0000313" key="6">
    <source>
        <dbReference type="Proteomes" id="UP000694395"/>
    </source>
</evidence>
<accession>A0A8C7TRR1</accession>
<keyword evidence="6" id="KW-1185">Reference proteome</keyword>
<keyword evidence="2" id="KW-0560">Oxidoreductase</keyword>
<proteinExistence type="inferred from homology"/>
<dbReference type="InterPro" id="IPR002225">
    <property type="entry name" value="3Beta_OHSteriod_DH/Estase"/>
</dbReference>
<dbReference type="AlphaFoldDB" id="A0A8C7TRR1"/>
<feature type="domain" description="3-beta hydroxysteroid dehydrogenase/isomerase" evidence="4">
    <location>
        <begin position="43"/>
        <end position="89"/>
    </location>
</feature>
<dbReference type="InterPro" id="IPR036291">
    <property type="entry name" value="NAD(P)-bd_dom_sf"/>
</dbReference>
<protein>
    <submittedName>
        <fullName evidence="5">Short chain dehydrogenase/reductase family 42E, member 1</fullName>
    </submittedName>
</protein>
<keyword evidence="3" id="KW-1133">Transmembrane helix</keyword>
<dbReference type="Gene3D" id="3.40.50.720">
    <property type="entry name" value="NAD(P)-binding Rossmann-like Domain"/>
    <property type="match status" value="2"/>
</dbReference>
<dbReference type="GO" id="GO:0016616">
    <property type="term" value="F:oxidoreductase activity, acting on the CH-OH group of donors, NAD or NADP as acceptor"/>
    <property type="evidence" value="ECO:0007669"/>
    <property type="project" value="InterPro"/>
</dbReference>
<sequence length="284" mass="32321">IVFTLLLWLIYCLTSSCHLHTLYIDFLFFYCVIDCTLVYSMWRMAVTGMDCVFHSSYVMSVRDQLIRKLIEEVNVQGTEHVLRACVEAGSVAEMAVMKASGTELKDGTGVLKDGTGVLRACALHPAGIYGPGEQRHLPRIVGYIEKGIFRFVYGDPRSLVEFVHVDILVSPHELAAEALMSEHQHRSAGQAYFISDGRPVNNFEFFRPLVEDLSYSFPKLRLALSLIYFVAFLTEMIHHLFGPIYNFQPLLTRTEVYKTMSVGTNKIWSHFKLSTTYKGFLKHT</sequence>
<dbReference type="SUPFAM" id="SSF51735">
    <property type="entry name" value="NAD(P)-binding Rossmann-fold domains"/>
    <property type="match status" value="1"/>
</dbReference>
<organism evidence="5 6">
    <name type="scientific">Oncorhynchus mykiss</name>
    <name type="common">Rainbow trout</name>
    <name type="synonym">Salmo gairdneri</name>
    <dbReference type="NCBI Taxonomy" id="8022"/>
    <lineage>
        <taxon>Eukaryota</taxon>
        <taxon>Metazoa</taxon>
        <taxon>Chordata</taxon>
        <taxon>Craniata</taxon>
        <taxon>Vertebrata</taxon>
        <taxon>Euteleostomi</taxon>
        <taxon>Actinopterygii</taxon>
        <taxon>Neopterygii</taxon>
        <taxon>Teleostei</taxon>
        <taxon>Protacanthopterygii</taxon>
        <taxon>Salmoniformes</taxon>
        <taxon>Salmonidae</taxon>
        <taxon>Salmoninae</taxon>
        <taxon>Oncorhynchus</taxon>
    </lineage>
</organism>